<dbReference type="Gene3D" id="3.90.1580.10">
    <property type="entry name" value="paralog of FGE (formylglycine-generating enzyme)"/>
    <property type="match status" value="1"/>
</dbReference>
<organism evidence="1 2">
    <name type="scientific">Asanoa iriomotensis</name>
    <dbReference type="NCBI Taxonomy" id="234613"/>
    <lineage>
        <taxon>Bacteria</taxon>
        <taxon>Bacillati</taxon>
        <taxon>Actinomycetota</taxon>
        <taxon>Actinomycetes</taxon>
        <taxon>Micromonosporales</taxon>
        <taxon>Micromonosporaceae</taxon>
        <taxon>Asanoa</taxon>
    </lineage>
</organism>
<sequence length="314" mass="33777">MDSAEWSALDHAAALRRASAIADEVGIRLLGVRSHAFAGRRGKVALFDVDGTPFAFVPGGPTTVGFDAGRFAPDQRQRRSFAAVADQLNVVDDIQAYVAARTSPARQVVVPSLLVAVSAVDAAAVPAPVDDPMIVKLVTEARAVRGDLGGQRHYHVKSAGRAAAVVRDDWTIERAWFIRTPTHAEVVERLAREGRRLLTADEWEHACGAGATTLFRWGDTAPRGASDTLSVGPHREPNLFGLQIGQNPYDDEWTAEPAVARGGDGGAMAHSGIGGFPAWLTLATAYRDPYYEQFLRTDSDLLDRVLIRPAIPVP</sequence>
<keyword evidence="2" id="KW-1185">Reference proteome</keyword>
<dbReference type="Proteomes" id="UP000624325">
    <property type="component" value="Unassembled WGS sequence"/>
</dbReference>
<dbReference type="RefSeq" id="WP_203700945.1">
    <property type="nucleotide sequence ID" value="NZ_BAAALU010000012.1"/>
</dbReference>
<dbReference type="InterPro" id="IPR042095">
    <property type="entry name" value="SUMF_sf"/>
</dbReference>
<dbReference type="SUPFAM" id="SSF56436">
    <property type="entry name" value="C-type lectin-like"/>
    <property type="match status" value="1"/>
</dbReference>
<dbReference type="EMBL" id="BONC01000006">
    <property type="protein sequence ID" value="GIF55186.1"/>
    <property type="molecule type" value="Genomic_DNA"/>
</dbReference>
<evidence type="ECO:0000313" key="2">
    <source>
        <dbReference type="Proteomes" id="UP000624325"/>
    </source>
</evidence>
<accession>A0ABQ4BXC3</accession>
<proteinExistence type="predicted"/>
<reference evidence="1 2" key="1">
    <citation type="submission" date="2021-01" db="EMBL/GenBank/DDBJ databases">
        <title>Whole genome shotgun sequence of Asanoa iriomotensis NBRC 100142.</title>
        <authorList>
            <person name="Komaki H."/>
            <person name="Tamura T."/>
        </authorList>
    </citation>
    <scope>NUCLEOTIDE SEQUENCE [LARGE SCALE GENOMIC DNA]</scope>
    <source>
        <strain evidence="1 2">NBRC 100142</strain>
    </source>
</reference>
<protein>
    <recommendedName>
        <fullName evidence="3">Formylglycine-generating enzyme required for sulfatase activity</fullName>
    </recommendedName>
</protein>
<dbReference type="InterPro" id="IPR016187">
    <property type="entry name" value="CTDL_fold"/>
</dbReference>
<evidence type="ECO:0008006" key="3">
    <source>
        <dbReference type="Google" id="ProtNLM"/>
    </source>
</evidence>
<evidence type="ECO:0000313" key="1">
    <source>
        <dbReference type="EMBL" id="GIF55186.1"/>
    </source>
</evidence>
<comment type="caution">
    <text evidence="1">The sequence shown here is derived from an EMBL/GenBank/DDBJ whole genome shotgun (WGS) entry which is preliminary data.</text>
</comment>
<gene>
    <name evidence="1" type="ORF">Air01nite_12810</name>
</gene>
<name>A0ABQ4BXC3_9ACTN</name>